<feature type="binding site" evidence="7">
    <location>
        <position position="73"/>
    </location>
    <ligand>
        <name>[4Fe-4S] cluster</name>
        <dbReference type="ChEBI" id="CHEBI:49883"/>
        <note>4Fe-4S-S-AdoMet</note>
    </ligand>
</feature>
<keyword evidence="4 7" id="KW-0479">Metal-binding</keyword>
<keyword evidence="5 7" id="KW-0408">Iron</keyword>
<accession>A0ABT4ZN80</accession>
<dbReference type="NCBIfam" id="NF005609">
    <property type="entry name" value="PRK07360.1"/>
    <property type="match status" value="1"/>
</dbReference>
<dbReference type="HAMAP" id="MF_01612">
    <property type="entry name" value="FO_synth_sub2"/>
    <property type="match status" value="1"/>
</dbReference>
<evidence type="ECO:0000313" key="10">
    <source>
        <dbReference type="Proteomes" id="UP001211711"/>
    </source>
</evidence>
<dbReference type="PIRSF" id="PIRSF004762">
    <property type="entry name" value="CHP00423"/>
    <property type="match status" value="1"/>
</dbReference>
<dbReference type="Pfam" id="PF04055">
    <property type="entry name" value="Radical_SAM"/>
    <property type="match status" value="1"/>
</dbReference>
<gene>
    <name evidence="7 9" type="primary">cofH</name>
    <name evidence="9" type="ORF">PN497_05655</name>
</gene>
<keyword evidence="2 7" id="KW-0808">Transferase</keyword>
<dbReference type="RefSeq" id="WP_096570619.1">
    <property type="nucleotide sequence ID" value="NZ_JAQMTI010000079.1"/>
</dbReference>
<keyword evidence="3 7" id="KW-0949">S-adenosyl-L-methionine</keyword>
<evidence type="ECO:0000256" key="4">
    <source>
        <dbReference type="ARBA" id="ARBA00022723"/>
    </source>
</evidence>
<feature type="domain" description="Radical SAM core" evidence="8">
    <location>
        <begin position="55"/>
        <end position="302"/>
    </location>
</feature>
<dbReference type="InterPro" id="IPR019940">
    <property type="entry name" value="CofH_family"/>
</dbReference>
<dbReference type="SFLD" id="SFLDS00029">
    <property type="entry name" value="Radical_SAM"/>
    <property type="match status" value="1"/>
</dbReference>
<feature type="binding site" evidence="7">
    <location>
        <position position="69"/>
    </location>
    <ligand>
        <name>[4Fe-4S] cluster</name>
        <dbReference type="ChEBI" id="CHEBI:49883"/>
        <note>4Fe-4S-S-AdoMet</note>
    </ligand>
</feature>
<dbReference type="SUPFAM" id="SSF102114">
    <property type="entry name" value="Radical SAM enzymes"/>
    <property type="match status" value="1"/>
</dbReference>
<comment type="catalytic activity">
    <reaction evidence="7">
        <text>5-amino-6-(D-ribitylamino)uracil + L-tyrosine + S-adenosyl-L-methionine = 5-amino-5-(4-hydroxybenzyl)-6-(D-ribitylimino)-5,6-dihydrouracil + 2-iminoacetate + 5'-deoxyadenosine + L-methionine + H(+)</text>
        <dbReference type="Rhea" id="RHEA:55200"/>
        <dbReference type="ChEBI" id="CHEBI:15378"/>
        <dbReference type="ChEBI" id="CHEBI:15934"/>
        <dbReference type="ChEBI" id="CHEBI:17319"/>
        <dbReference type="ChEBI" id="CHEBI:57844"/>
        <dbReference type="ChEBI" id="CHEBI:58315"/>
        <dbReference type="ChEBI" id="CHEBI:59789"/>
        <dbReference type="ChEBI" id="CHEBI:77846"/>
        <dbReference type="ChEBI" id="CHEBI:85936"/>
        <dbReference type="EC" id="2.5.1.147"/>
    </reaction>
</comment>
<dbReference type="InterPro" id="IPR007197">
    <property type="entry name" value="rSAM"/>
</dbReference>
<dbReference type="Pfam" id="PF19288">
    <property type="entry name" value="CofH_C"/>
    <property type="match status" value="1"/>
</dbReference>
<dbReference type="SFLD" id="SFLDF00293">
    <property type="entry name" value="((2_3_4_5-tetrahydroxypentyl)a"/>
    <property type="match status" value="1"/>
</dbReference>
<dbReference type="InterPro" id="IPR058240">
    <property type="entry name" value="rSAM_sf"/>
</dbReference>
<dbReference type="InterPro" id="IPR045567">
    <property type="entry name" value="CofH/MnqC-like_C"/>
</dbReference>
<protein>
    <recommendedName>
        <fullName evidence="7">5-amino-6-(D-ribitylamino)uracil--L-tyrosine 4-hydroxyphenyl transferase</fullName>
        <ecNumber evidence="7">2.5.1.147</ecNumber>
    </recommendedName>
    <alternativeName>
        <fullName evidence="7">FO synthase subunit 2</fullName>
    </alternativeName>
</protein>
<feature type="binding site" evidence="7">
    <location>
        <position position="76"/>
    </location>
    <ligand>
        <name>[4Fe-4S] cluster</name>
        <dbReference type="ChEBI" id="CHEBI:49883"/>
        <note>4Fe-4S-S-AdoMet</note>
    </ligand>
</feature>
<evidence type="ECO:0000256" key="2">
    <source>
        <dbReference type="ARBA" id="ARBA00022679"/>
    </source>
</evidence>
<proteinExistence type="inferred from homology"/>
<evidence type="ECO:0000256" key="3">
    <source>
        <dbReference type="ARBA" id="ARBA00022691"/>
    </source>
</evidence>
<keyword evidence="6 7" id="KW-0411">Iron-sulfur</keyword>
<dbReference type="PROSITE" id="PS51918">
    <property type="entry name" value="RADICAL_SAM"/>
    <property type="match status" value="1"/>
</dbReference>
<comment type="caution">
    <text evidence="9">The sequence shown here is derived from an EMBL/GenBank/DDBJ whole genome shotgun (WGS) entry which is preliminary data.</text>
</comment>
<keyword evidence="1 7" id="KW-0004">4Fe-4S</keyword>
<evidence type="ECO:0000256" key="6">
    <source>
        <dbReference type="ARBA" id="ARBA00023014"/>
    </source>
</evidence>
<dbReference type="PANTHER" id="PTHR43076:SF1">
    <property type="entry name" value="LIPOYL SYNTHASE 2"/>
    <property type="match status" value="1"/>
</dbReference>
<dbReference type="SFLD" id="SFLDG01389">
    <property type="entry name" value="menaquinone_synthsis_involved"/>
    <property type="match status" value="1"/>
</dbReference>
<dbReference type="Gene3D" id="3.20.20.70">
    <property type="entry name" value="Aldolase class I"/>
    <property type="match status" value="1"/>
</dbReference>
<comment type="cofactor">
    <cofactor evidence="7">
        <name>[4Fe-4S] cluster</name>
        <dbReference type="ChEBI" id="CHEBI:49883"/>
    </cofactor>
    <text evidence="7">Binds 1 [4Fe-4S] cluster. The cluster is coordinated with 3 cysteines and an exchangeable S-adenosyl-L-methionine.</text>
</comment>
<dbReference type="EMBL" id="JAQMTI010000079">
    <property type="protein sequence ID" value="MDB9440849.1"/>
    <property type="molecule type" value="Genomic_DNA"/>
</dbReference>
<dbReference type="SFLD" id="SFLDG01388">
    <property type="entry name" value="7_8-didemethyl-8-hydroxy-5-dea"/>
    <property type="match status" value="1"/>
</dbReference>
<comment type="subunit">
    <text evidence="7">The FO synthase complex consists of two subunits, CofG and CofH.</text>
</comment>
<dbReference type="InterPro" id="IPR013785">
    <property type="entry name" value="Aldolase_TIM"/>
</dbReference>
<evidence type="ECO:0000259" key="8">
    <source>
        <dbReference type="PROSITE" id="PS51918"/>
    </source>
</evidence>
<evidence type="ECO:0000256" key="1">
    <source>
        <dbReference type="ARBA" id="ARBA00022485"/>
    </source>
</evidence>
<name>A0ABT4ZN80_9CYAN</name>
<dbReference type="Proteomes" id="UP001211711">
    <property type="component" value="Unassembled WGS sequence"/>
</dbReference>
<evidence type="ECO:0000256" key="5">
    <source>
        <dbReference type="ARBA" id="ARBA00023004"/>
    </source>
</evidence>
<comment type="function">
    <text evidence="7">Catalyzes the radical-mediated synthesis of 5-amino-5-(4-hydroxybenzyl)-6-(D-ribitylimino)-5,6-dihydrouracil from 5-amino-6-(D-ribitylamino)uracil and L-tyrosine.</text>
</comment>
<dbReference type="PANTHER" id="PTHR43076">
    <property type="entry name" value="FO SYNTHASE (COFH)"/>
    <property type="match status" value="1"/>
</dbReference>
<comment type="pathway">
    <text evidence="7">Cofactor biosynthesis; coenzyme F0 biosynthesis.</text>
</comment>
<dbReference type="NCBIfam" id="TIGR00423">
    <property type="entry name" value="CofH family radical SAM protein"/>
    <property type="match status" value="1"/>
</dbReference>
<dbReference type="NCBIfam" id="TIGR03551">
    <property type="entry name" value="F420_cofH"/>
    <property type="match status" value="1"/>
</dbReference>
<dbReference type="SFLD" id="SFLDG01064">
    <property type="entry name" value="F420__menaquinone_cofactor_bio"/>
    <property type="match status" value="1"/>
</dbReference>
<evidence type="ECO:0000256" key="7">
    <source>
        <dbReference type="HAMAP-Rule" id="MF_01612"/>
    </source>
</evidence>
<organism evidence="9 10">
    <name type="scientific">Sphaerospermopsis kisseleviana CS-549</name>
    <dbReference type="NCBI Taxonomy" id="3021783"/>
    <lineage>
        <taxon>Bacteria</taxon>
        <taxon>Bacillati</taxon>
        <taxon>Cyanobacteriota</taxon>
        <taxon>Cyanophyceae</taxon>
        <taxon>Nostocales</taxon>
        <taxon>Aphanizomenonaceae</taxon>
        <taxon>Sphaerospermopsis</taxon>
        <taxon>Sphaerospermopsis kisseleviana</taxon>
    </lineage>
</organism>
<dbReference type="CDD" id="cd01335">
    <property type="entry name" value="Radical_SAM"/>
    <property type="match status" value="1"/>
</dbReference>
<comment type="similarity">
    <text evidence="7">Belongs to the radical SAM superfamily. CofH family.</text>
</comment>
<reference evidence="9 10" key="1">
    <citation type="submission" date="2023-01" db="EMBL/GenBank/DDBJ databases">
        <title>Genomes from the Australian National Cyanobacteria Reference Collection.</title>
        <authorList>
            <person name="Willis A."/>
            <person name="Lee E.M.F."/>
        </authorList>
    </citation>
    <scope>NUCLEOTIDE SEQUENCE [LARGE SCALE GENOMIC DNA]</scope>
    <source>
        <strain evidence="9 10">CS-549</strain>
    </source>
</reference>
<sequence length="379" mass="41929">MTNITLDSILERSLLGFNISPSEAVVLLNQTDQESVNTIRETADKLRQKQAGETVTYVINRNINFTNICEQHCSFCAFRRDDGDTDAYWLDWAQILEKSTDAVRRGAKEICMQGGLNPQAQINGKSLPYYIKLVETIKQEFPQLHLHAFSPQEIQFIARVDGISYTHVIEALRDAGVGSMPGTAAEVLDDQVRKVLCPEKIDTATWLEIVSTAHKLGVPTTSTMLSGHIETPEQQIGHLEKLRSLQQTALEKGYPAKITEFILLPFVGQEAPKSLRRRVGRDQPVLADALLLTAVARIFLGNCIPNHQPSWVKLGLAGATEALTWGCNDIGGTLMEEHITTMAGAIGGTCMEVETLENAIASLNRPYQQRNTLYEVIGD</sequence>
<keyword evidence="10" id="KW-1185">Reference proteome</keyword>
<dbReference type="InterPro" id="IPR034405">
    <property type="entry name" value="F420"/>
</dbReference>
<dbReference type="EC" id="2.5.1.147" evidence="7"/>
<dbReference type="InterPro" id="IPR020050">
    <property type="entry name" value="FO_synthase_su2"/>
</dbReference>
<evidence type="ECO:0000313" key="9">
    <source>
        <dbReference type="EMBL" id="MDB9440849.1"/>
    </source>
</evidence>